<dbReference type="SUPFAM" id="SSF55486">
    <property type="entry name" value="Metalloproteases ('zincins'), catalytic domain"/>
    <property type="match status" value="1"/>
</dbReference>
<evidence type="ECO:0000259" key="10">
    <source>
        <dbReference type="Pfam" id="PF01432"/>
    </source>
</evidence>
<reference evidence="12 13" key="1">
    <citation type="submission" date="2023-09" db="EMBL/GenBank/DDBJ databases">
        <authorList>
            <person name="Rey-Velasco X."/>
        </authorList>
    </citation>
    <scope>NUCLEOTIDE SEQUENCE [LARGE SCALE GENOMIC DNA]</scope>
    <source>
        <strain evidence="12 13">W345</strain>
    </source>
</reference>
<evidence type="ECO:0000256" key="9">
    <source>
        <dbReference type="RuleBase" id="RU003435"/>
    </source>
</evidence>
<evidence type="ECO:0000256" key="7">
    <source>
        <dbReference type="ARBA" id="ARBA00024603"/>
    </source>
</evidence>
<comment type="caution">
    <text evidence="12">The sequence shown here is derived from an EMBL/GenBank/DDBJ whole genome shotgun (WGS) entry which is preliminary data.</text>
</comment>
<feature type="domain" description="Peptidase M3A/M3B catalytic" evidence="10">
    <location>
        <begin position="229"/>
        <end position="686"/>
    </location>
</feature>
<keyword evidence="6 9" id="KW-0482">Metalloprotease</keyword>
<evidence type="ECO:0000259" key="11">
    <source>
        <dbReference type="Pfam" id="PF19310"/>
    </source>
</evidence>
<dbReference type="PANTHER" id="PTHR11804:SF84">
    <property type="entry name" value="SACCHAROLYSIN"/>
    <property type="match status" value="1"/>
</dbReference>
<dbReference type="GO" id="GO:0016787">
    <property type="term" value="F:hydrolase activity"/>
    <property type="evidence" value="ECO:0007669"/>
    <property type="project" value="UniProtKB-KW"/>
</dbReference>
<evidence type="ECO:0000256" key="8">
    <source>
        <dbReference type="ARBA" id="ARBA00026100"/>
    </source>
</evidence>
<dbReference type="Proteomes" id="UP001254608">
    <property type="component" value="Unassembled WGS sequence"/>
</dbReference>
<protein>
    <recommendedName>
        <fullName evidence="8">oligopeptidase A</fullName>
        <ecNumber evidence="8">3.4.24.70</ecNumber>
    </recommendedName>
</protein>
<proteinExistence type="inferred from homology"/>
<feature type="domain" description="Oligopeptidase A N-terminal" evidence="11">
    <location>
        <begin position="32"/>
        <end position="153"/>
    </location>
</feature>
<dbReference type="RefSeq" id="WP_311364198.1">
    <property type="nucleotide sequence ID" value="NZ_JAVRIC010000005.1"/>
</dbReference>
<comment type="catalytic activity">
    <reaction evidence="7">
        <text>Hydrolysis of oligopeptides, with broad specificity. Gly or Ala commonly occur as P1 or P1' residues, but more distant residues are also important, as is shown by the fact that Z-Gly-Pro-Gly-|-Gly-Pro-Ala is cleaved, but not Z-(Gly)(5).</text>
        <dbReference type="EC" id="3.4.24.70"/>
    </reaction>
</comment>
<dbReference type="PANTHER" id="PTHR11804">
    <property type="entry name" value="PROTEASE M3 THIMET OLIGOPEPTIDASE-RELATED"/>
    <property type="match status" value="1"/>
</dbReference>
<organism evidence="12 13">
    <name type="scientific">Banduia mediterranea</name>
    <dbReference type="NCBI Taxonomy" id="3075609"/>
    <lineage>
        <taxon>Bacteria</taxon>
        <taxon>Pseudomonadati</taxon>
        <taxon>Pseudomonadota</taxon>
        <taxon>Gammaproteobacteria</taxon>
        <taxon>Nevskiales</taxon>
        <taxon>Algiphilaceae</taxon>
        <taxon>Banduia</taxon>
    </lineage>
</organism>
<keyword evidence="3 9" id="KW-0479">Metal-binding</keyword>
<dbReference type="InterPro" id="IPR001567">
    <property type="entry name" value="Pept_M3A_M3B_dom"/>
</dbReference>
<accession>A0ABU2WG07</accession>
<evidence type="ECO:0000256" key="6">
    <source>
        <dbReference type="ARBA" id="ARBA00023049"/>
    </source>
</evidence>
<dbReference type="EMBL" id="JAVRIC010000005">
    <property type="protein sequence ID" value="MDT0496806.1"/>
    <property type="molecule type" value="Genomic_DNA"/>
</dbReference>
<evidence type="ECO:0000313" key="12">
    <source>
        <dbReference type="EMBL" id="MDT0496806.1"/>
    </source>
</evidence>
<dbReference type="Gene3D" id="1.10.1370.40">
    <property type="match status" value="1"/>
</dbReference>
<dbReference type="EC" id="3.4.24.70" evidence="8"/>
<evidence type="ECO:0000313" key="13">
    <source>
        <dbReference type="Proteomes" id="UP001254608"/>
    </source>
</evidence>
<dbReference type="Pfam" id="PF19310">
    <property type="entry name" value="TOP_N"/>
    <property type="match status" value="1"/>
</dbReference>
<evidence type="ECO:0000256" key="1">
    <source>
        <dbReference type="ARBA" id="ARBA00006040"/>
    </source>
</evidence>
<comment type="similarity">
    <text evidence="1 9">Belongs to the peptidase M3 family.</text>
</comment>
<gene>
    <name evidence="12" type="ORF">RM530_05435</name>
</gene>
<keyword evidence="4 9" id="KW-0378">Hydrolase</keyword>
<dbReference type="CDD" id="cd06456">
    <property type="entry name" value="M3A_DCP"/>
    <property type="match status" value="1"/>
</dbReference>
<evidence type="ECO:0000256" key="2">
    <source>
        <dbReference type="ARBA" id="ARBA00022670"/>
    </source>
</evidence>
<name>A0ABU2WG07_9GAMM</name>
<comment type="cofactor">
    <cofactor evidence="9">
        <name>Zn(2+)</name>
        <dbReference type="ChEBI" id="CHEBI:29105"/>
    </cofactor>
    <text evidence="9">Binds 1 zinc ion.</text>
</comment>
<dbReference type="InterPro" id="IPR034005">
    <property type="entry name" value="M3A_DCP"/>
</dbReference>
<dbReference type="Pfam" id="PF01432">
    <property type="entry name" value="Peptidase_M3"/>
    <property type="match status" value="1"/>
</dbReference>
<dbReference type="Gene3D" id="3.40.390.10">
    <property type="entry name" value="Collagenase (Catalytic Domain)"/>
    <property type="match status" value="1"/>
</dbReference>
<dbReference type="InterPro" id="IPR045090">
    <property type="entry name" value="Pept_M3A_M3B"/>
</dbReference>
<keyword evidence="2 9" id="KW-0645">Protease</keyword>
<keyword evidence="13" id="KW-1185">Reference proteome</keyword>
<dbReference type="Gene3D" id="1.10.1370.10">
    <property type="entry name" value="Neurolysin, domain 3"/>
    <property type="match status" value="1"/>
</dbReference>
<dbReference type="InterPro" id="IPR024079">
    <property type="entry name" value="MetalloPept_cat_dom_sf"/>
</dbReference>
<keyword evidence="5 9" id="KW-0862">Zinc</keyword>
<dbReference type="InterPro" id="IPR045666">
    <property type="entry name" value="OpdA_N"/>
</dbReference>
<dbReference type="InterPro" id="IPR024077">
    <property type="entry name" value="Neurolysin/TOP_dom2"/>
</dbReference>
<sequence>MSSDNPLLRLADSTELPAFDVIRPEHAEPAIDRILQRNREELTALLAKDTPSEWDALIGPLETIGDRLSRVWSPISHLFSVCSTPEWRGAYNACLPKLMEYGLELSQSKPLYQAYQALADSAAYPGLNAARRKLIDNALRDFRLSGIALPEDQQQRFKTISMRLSEIQTKFEENLLDSTQAWSLLIDDESRLAGMTESARAAARAKAEAKQQQGWLLTLDVPSYIAVVSYADDRALRETLYRAYVTRASDQSDHGRDHDNAALMEEILSLRHEMATLLGFANYAELSLQAKMAESPDSVEAFLLDLAERARARAQSELETLRAFAEQRDGLSTLEPWDAAYYAEKLKEDSLGLSDEMLRPYFPAPQVIRGMFDLVEQLYDIRIEIVDDQPVWHDSVTVYALKTPAGERFGLFYLDPYAREAKRGGAWMDECRGRRITATGLQLPVAYLVGNFAPPLPGKPALLTHDEVTTLFHEFGHGLHHLLTQVDEASVSGIRGVAWDAVELPSQFMENWCYEHESLSLFARHVDTGEALPDALLHKLREARSFQAGMATVRQLEFSLFDLRMHRDYDPALGGRIPETLARVRDQVSVMFPPAWNRFPNSFSHIFAGGYAAGYYSYKWAEVLSSDAFGAFEEARAAGQSLINNEVGRRFRDTVLARGGSADAMELFVAFRGRKPSIEALLRQSGLLETQEAA</sequence>
<evidence type="ECO:0000256" key="3">
    <source>
        <dbReference type="ARBA" id="ARBA00022723"/>
    </source>
</evidence>
<evidence type="ECO:0000256" key="4">
    <source>
        <dbReference type="ARBA" id="ARBA00022801"/>
    </source>
</evidence>
<evidence type="ECO:0000256" key="5">
    <source>
        <dbReference type="ARBA" id="ARBA00022833"/>
    </source>
</evidence>